<keyword evidence="1" id="KW-0472">Membrane</keyword>
<gene>
    <name evidence="2" type="ORF">FZC76_10705</name>
</gene>
<reference evidence="2 3" key="1">
    <citation type="submission" date="2019-08" db="EMBL/GenBank/DDBJ databases">
        <title>Bacillus genomes from the desert of Cuatro Cienegas, Coahuila.</title>
        <authorList>
            <person name="Olmedo-Alvarez G."/>
        </authorList>
    </citation>
    <scope>NUCLEOTIDE SEQUENCE [LARGE SCALE GENOMIC DNA]</scope>
    <source>
        <strain evidence="2 3">CH28_1T</strain>
    </source>
</reference>
<proteinExistence type="predicted"/>
<dbReference type="RefSeq" id="WP_148988184.1">
    <property type="nucleotide sequence ID" value="NZ_VTEV01000004.1"/>
</dbReference>
<dbReference type="Proteomes" id="UP000322524">
    <property type="component" value="Unassembled WGS sequence"/>
</dbReference>
<dbReference type="AlphaFoldDB" id="A0A5D4SXL4"/>
<evidence type="ECO:0000256" key="1">
    <source>
        <dbReference type="SAM" id="Phobius"/>
    </source>
</evidence>
<protein>
    <submittedName>
        <fullName evidence="2">DUF4181 domain-containing protein</fullName>
    </submittedName>
</protein>
<name>A0A5D4SXL4_9BACI</name>
<keyword evidence="1" id="KW-0812">Transmembrane</keyword>
<dbReference type="OrthoDB" id="2626526at2"/>
<evidence type="ECO:0000313" key="3">
    <source>
        <dbReference type="Proteomes" id="UP000322524"/>
    </source>
</evidence>
<comment type="caution">
    <text evidence="2">The sequence shown here is derived from an EMBL/GenBank/DDBJ whole genome shotgun (WGS) entry which is preliminary data.</text>
</comment>
<feature type="transmembrane region" description="Helical" evidence="1">
    <location>
        <begin position="42"/>
        <end position="59"/>
    </location>
</feature>
<dbReference type="EMBL" id="VTEV01000004">
    <property type="protein sequence ID" value="TYS68207.1"/>
    <property type="molecule type" value="Genomic_DNA"/>
</dbReference>
<sequence length="121" mass="14098">MTFVWLMLTIAVALIFIDVVGRKLLGIKRAKLTDPKGKKIDLLGRVICVILAFVLYPTFIETEVLEMNYLFIIFFTVLFCFQAIIQYIYIKESKEFIITLLMNIVFVVFLFNIDALLKLYS</sequence>
<dbReference type="Pfam" id="PF13789">
    <property type="entry name" value="DUF4181"/>
    <property type="match status" value="1"/>
</dbReference>
<dbReference type="InterPro" id="IPR025441">
    <property type="entry name" value="DUF4181"/>
</dbReference>
<feature type="transmembrane region" description="Helical" evidence="1">
    <location>
        <begin position="6"/>
        <end position="21"/>
    </location>
</feature>
<accession>A0A5D4SXL4</accession>
<organism evidence="2 3">
    <name type="scientific">Sutcliffiella horikoshii</name>
    <dbReference type="NCBI Taxonomy" id="79883"/>
    <lineage>
        <taxon>Bacteria</taxon>
        <taxon>Bacillati</taxon>
        <taxon>Bacillota</taxon>
        <taxon>Bacilli</taxon>
        <taxon>Bacillales</taxon>
        <taxon>Bacillaceae</taxon>
        <taxon>Sutcliffiella</taxon>
    </lineage>
</organism>
<feature type="transmembrane region" description="Helical" evidence="1">
    <location>
        <begin position="71"/>
        <end position="89"/>
    </location>
</feature>
<evidence type="ECO:0000313" key="2">
    <source>
        <dbReference type="EMBL" id="TYS68207.1"/>
    </source>
</evidence>
<feature type="transmembrane region" description="Helical" evidence="1">
    <location>
        <begin position="96"/>
        <end position="117"/>
    </location>
</feature>
<keyword evidence="1" id="KW-1133">Transmembrane helix</keyword>